<dbReference type="UniPathway" id="UPA00705"/>
<dbReference type="RefSeq" id="XP_014154324.1">
    <property type="nucleotide sequence ID" value="XM_014298849.1"/>
</dbReference>
<keyword evidence="5" id="KW-0479">Metal-binding</keyword>
<dbReference type="PANTHER" id="PTHR14200:SF11">
    <property type="entry name" value="CYTOCHROME C OXIDASE SUBUNIT 5A, MITOCHONDRIAL"/>
    <property type="match status" value="1"/>
</dbReference>
<evidence type="ECO:0008006" key="13">
    <source>
        <dbReference type="Google" id="ProtNLM"/>
    </source>
</evidence>
<evidence type="ECO:0000256" key="6">
    <source>
        <dbReference type="ARBA" id="ARBA00022792"/>
    </source>
</evidence>
<organism evidence="11 12">
    <name type="scientific">Sphaeroforma arctica JP610</name>
    <dbReference type="NCBI Taxonomy" id="667725"/>
    <lineage>
        <taxon>Eukaryota</taxon>
        <taxon>Ichthyosporea</taxon>
        <taxon>Ichthyophonida</taxon>
        <taxon>Sphaeroforma</taxon>
    </lineage>
</organism>
<dbReference type="Gene3D" id="1.25.40.40">
    <property type="entry name" value="Cytochrome c oxidase, subunit Va/VI"/>
    <property type="match status" value="1"/>
</dbReference>
<keyword evidence="8" id="KW-0408">Iron</keyword>
<evidence type="ECO:0000256" key="7">
    <source>
        <dbReference type="ARBA" id="ARBA00022946"/>
    </source>
</evidence>
<evidence type="ECO:0000256" key="1">
    <source>
        <dbReference type="ARBA" id="ARBA00004443"/>
    </source>
</evidence>
<dbReference type="Proteomes" id="UP000054560">
    <property type="component" value="Unassembled WGS sequence"/>
</dbReference>
<dbReference type="GO" id="GO:0005743">
    <property type="term" value="C:mitochondrial inner membrane"/>
    <property type="evidence" value="ECO:0007669"/>
    <property type="project" value="UniProtKB-SubCell"/>
</dbReference>
<dbReference type="EMBL" id="KQ242153">
    <property type="protein sequence ID" value="KNC80422.1"/>
    <property type="molecule type" value="Genomic_DNA"/>
</dbReference>
<keyword evidence="10" id="KW-0472">Membrane</keyword>
<evidence type="ECO:0000256" key="9">
    <source>
        <dbReference type="ARBA" id="ARBA00023128"/>
    </source>
</evidence>
<keyword evidence="9" id="KW-0496">Mitochondrion</keyword>
<evidence type="ECO:0000256" key="2">
    <source>
        <dbReference type="ARBA" id="ARBA00004673"/>
    </source>
</evidence>
<keyword evidence="7" id="KW-0809">Transit peptide</keyword>
<dbReference type="GO" id="GO:0006123">
    <property type="term" value="P:mitochondrial electron transport, cytochrome c to oxygen"/>
    <property type="evidence" value="ECO:0007669"/>
    <property type="project" value="InterPro"/>
</dbReference>
<gene>
    <name evidence="11" type="ORF">SARC_07210</name>
</gene>
<name>A0A0L0FUB9_9EUKA</name>
<comment type="subcellular location">
    <subcellularLocation>
        <location evidence="1">Mitochondrion inner membrane</location>
        <topology evidence="1">Peripheral membrane protein</topology>
        <orientation evidence="1">Matrix side</orientation>
    </subcellularLocation>
</comment>
<dbReference type="AlphaFoldDB" id="A0A0L0FUB9"/>
<evidence type="ECO:0000256" key="5">
    <source>
        <dbReference type="ARBA" id="ARBA00022723"/>
    </source>
</evidence>
<reference evidence="11 12" key="1">
    <citation type="submission" date="2011-02" db="EMBL/GenBank/DDBJ databases">
        <title>The Genome Sequence of Sphaeroforma arctica JP610.</title>
        <authorList>
            <consortium name="The Broad Institute Genome Sequencing Platform"/>
            <person name="Russ C."/>
            <person name="Cuomo C."/>
            <person name="Young S.K."/>
            <person name="Zeng Q."/>
            <person name="Gargeya S."/>
            <person name="Alvarado L."/>
            <person name="Berlin A."/>
            <person name="Chapman S.B."/>
            <person name="Chen Z."/>
            <person name="Freedman E."/>
            <person name="Gellesch M."/>
            <person name="Goldberg J."/>
            <person name="Griggs A."/>
            <person name="Gujja S."/>
            <person name="Heilman E."/>
            <person name="Heiman D."/>
            <person name="Howarth C."/>
            <person name="Mehta T."/>
            <person name="Neiman D."/>
            <person name="Pearson M."/>
            <person name="Roberts A."/>
            <person name="Saif S."/>
            <person name="Shea T."/>
            <person name="Shenoy N."/>
            <person name="Sisk P."/>
            <person name="Stolte C."/>
            <person name="Sykes S."/>
            <person name="White J."/>
            <person name="Yandava C."/>
            <person name="Burger G."/>
            <person name="Gray M.W."/>
            <person name="Holland P.W.H."/>
            <person name="King N."/>
            <person name="Lang F.B.F."/>
            <person name="Roger A.J."/>
            <person name="Ruiz-Trillo I."/>
            <person name="Haas B."/>
            <person name="Nusbaum C."/>
            <person name="Birren B."/>
        </authorList>
    </citation>
    <scope>NUCLEOTIDE SEQUENCE [LARGE SCALE GENOMIC DNA]</scope>
    <source>
        <strain evidence="11 12">JP610</strain>
    </source>
</reference>
<dbReference type="GO" id="GO:0046872">
    <property type="term" value="F:metal ion binding"/>
    <property type="evidence" value="ECO:0007669"/>
    <property type="project" value="UniProtKB-KW"/>
</dbReference>
<accession>A0A0L0FUB9</accession>
<keyword evidence="4" id="KW-0349">Heme</keyword>
<evidence type="ECO:0000256" key="8">
    <source>
        <dbReference type="ARBA" id="ARBA00023004"/>
    </source>
</evidence>
<evidence type="ECO:0000313" key="11">
    <source>
        <dbReference type="EMBL" id="KNC80422.1"/>
    </source>
</evidence>
<dbReference type="GO" id="GO:0045277">
    <property type="term" value="C:respiratory chain complex IV"/>
    <property type="evidence" value="ECO:0007669"/>
    <property type="project" value="InterPro"/>
</dbReference>
<comment type="similarity">
    <text evidence="3">Belongs to the cytochrome c oxidase subunit 5A family.</text>
</comment>
<dbReference type="STRING" id="667725.A0A0L0FUB9"/>
<dbReference type="Pfam" id="PF02284">
    <property type="entry name" value="COX5A"/>
    <property type="match status" value="1"/>
</dbReference>
<comment type="pathway">
    <text evidence="2">Energy metabolism; oxidative phosphorylation.</text>
</comment>
<dbReference type="eggNOG" id="KOG4077">
    <property type="taxonomic scope" value="Eukaryota"/>
</dbReference>
<dbReference type="PANTHER" id="PTHR14200">
    <property type="entry name" value="CYTOCHROME C OXIDASE POLYPEPTIDE"/>
    <property type="match status" value="1"/>
</dbReference>
<dbReference type="OrthoDB" id="5778907at2759"/>
<keyword evidence="12" id="KW-1185">Reference proteome</keyword>
<proteinExistence type="inferred from homology"/>
<dbReference type="InterPro" id="IPR036545">
    <property type="entry name" value="Cyt_c_oxidase_su5A/6_sf"/>
</dbReference>
<dbReference type="InterPro" id="IPR003204">
    <property type="entry name" value="Cyt_c_oxidase_su5A/6"/>
</dbReference>
<keyword evidence="6" id="KW-0999">Mitochondrion inner membrane</keyword>
<protein>
    <recommendedName>
        <fullName evidence="13">Cytochrome c oxidase polypeptide Va</fullName>
    </recommendedName>
</protein>
<evidence type="ECO:0000313" key="12">
    <source>
        <dbReference type="Proteomes" id="UP000054560"/>
    </source>
</evidence>
<sequence>MNALVAFRALAPVMSSSMRTAAGPSVVVAKRFAHHEEYGDAWNKKWVQFFEAENIRKKVLHRGLNDVFAHDLVPEVEILVAAIEASRRVNSFGTSVRIMEGLREKVATQADYDYMIEQLRPTLDKNGVSTPEELGFQ</sequence>
<evidence type="ECO:0000256" key="10">
    <source>
        <dbReference type="ARBA" id="ARBA00023136"/>
    </source>
</evidence>
<evidence type="ECO:0000256" key="4">
    <source>
        <dbReference type="ARBA" id="ARBA00022617"/>
    </source>
</evidence>
<dbReference type="GeneID" id="25907714"/>
<dbReference type="SUPFAM" id="SSF48479">
    <property type="entry name" value="Cytochrome c oxidase subunit E"/>
    <property type="match status" value="1"/>
</dbReference>
<evidence type="ECO:0000256" key="3">
    <source>
        <dbReference type="ARBA" id="ARBA00007972"/>
    </source>
</evidence>